<protein>
    <recommendedName>
        <fullName evidence="2">UPF0178 protein SAMN05192534_10659</fullName>
    </recommendedName>
</protein>
<sequence>MVRKGRTVIVIFTDADACPVKADIDRIAQSYQIASYFVFTFSHISSAEYYSKSIMLDAEPEAVDMYIINHVKAGDVVITQDNGLAAVALQKEAVVLSPRGRQFQSHEIDGLLLSRYEGIQMKRGKVKRKSTSSFSRKDRERFVHALTTCLTNV</sequence>
<dbReference type="OrthoDB" id="9798918at2"/>
<dbReference type="AlphaFoldDB" id="A0A1G8CRV9"/>
<dbReference type="RefSeq" id="WP_091272395.1">
    <property type="nucleotide sequence ID" value="NZ_FNDK01000006.1"/>
</dbReference>
<evidence type="ECO:0000313" key="4">
    <source>
        <dbReference type="Proteomes" id="UP000199163"/>
    </source>
</evidence>
<name>A0A1G8CRV9_9BACI</name>
<dbReference type="STRING" id="568899.SAMN05192534_10659"/>
<evidence type="ECO:0000256" key="1">
    <source>
        <dbReference type="ARBA" id="ARBA00008522"/>
    </source>
</evidence>
<accession>A0A1G8CRV9</accession>
<evidence type="ECO:0000313" key="3">
    <source>
        <dbReference type="EMBL" id="SDH48231.1"/>
    </source>
</evidence>
<reference evidence="3 4" key="1">
    <citation type="submission" date="2016-10" db="EMBL/GenBank/DDBJ databases">
        <authorList>
            <person name="de Groot N.N."/>
        </authorList>
    </citation>
    <scope>NUCLEOTIDE SEQUENCE [LARGE SCALE GENOMIC DNA]</scope>
    <source>
        <strain evidence="3 4">DSM 21632</strain>
    </source>
</reference>
<dbReference type="HAMAP" id="MF_00489">
    <property type="entry name" value="UPF0178"/>
    <property type="match status" value="1"/>
</dbReference>
<gene>
    <name evidence="3" type="ORF">SAMN05192534_10659</name>
</gene>
<dbReference type="Proteomes" id="UP000199163">
    <property type="component" value="Unassembled WGS sequence"/>
</dbReference>
<dbReference type="EMBL" id="FNDK01000006">
    <property type="protein sequence ID" value="SDH48231.1"/>
    <property type="molecule type" value="Genomic_DNA"/>
</dbReference>
<dbReference type="PANTHER" id="PTHR35146:SF1">
    <property type="entry name" value="UPF0178 PROTEIN YAII"/>
    <property type="match status" value="1"/>
</dbReference>
<organism evidence="3 4">
    <name type="scientific">Alteribacillus persepolensis</name>
    <dbReference type="NCBI Taxonomy" id="568899"/>
    <lineage>
        <taxon>Bacteria</taxon>
        <taxon>Bacillati</taxon>
        <taxon>Bacillota</taxon>
        <taxon>Bacilli</taxon>
        <taxon>Bacillales</taxon>
        <taxon>Bacillaceae</taxon>
        <taxon>Alteribacillus</taxon>
    </lineage>
</organism>
<evidence type="ECO:0000256" key="2">
    <source>
        <dbReference type="HAMAP-Rule" id="MF_00489"/>
    </source>
</evidence>
<dbReference type="InterPro" id="IPR003791">
    <property type="entry name" value="UPF0178"/>
</dbReference>
<dbReference type="Pfam" id="PF02639">
    <property type="entry name" value="DUF188"/>
    <property type="match status" value="1"/>
</dbReference>
<dbReference type="PANTHER" id="PTHR35146">
    <property type="entry name" value="UPF0178 PROTEIN YAII"/>
    <property type="match status" value="1"/>
</dbReference>
<proteinExistence type="inferred from homology"/>
<comment type="similarity">
    <text evidence="1 2">Belongs to the UPF0178 family.</text>
</comment>
<keyword evidence="4" id="KW-1185">Reference proteome</keyword>